<feature type="transmembrane region" description="Helical" evidence="1">
    <location>
        <begin position="262"/>
        <end position="285"/>
    </location>
</feature>
<accession>A0A0R1RN31</accession>
<feature type="transmembrane region" description="Helical" evidence="1">
    <location>
        <begin position="147"/>
        <end position="168"/>
    </location>
</feature>
<feature type="transmembrane region" description="Helical" evidence="1">
    <location>
        <begin position="174"/>
        <end position="192"/>
    </location>
</feature>
<feature type="transmembrane region" description="Helical" evidence="1">
    <location>
        <begin position="92"/>
        <end position="116"/>
    </location>
</feature>
<feature type="transmembrane region" description="Helical" evidence="1">
    <location>
        <begin position="32"/>
        <end position="54"/>
    </location>
</feature>
<feature type="transmembrane region" description="Helical" evidence="1">
    <location>
        <begin position="66"/>
        <end position="86"/>
    </location>
</feature>
<evidence type="ECO:0000313" key="2">
    <source>
        <dbReference type="EMBL" id="KRL58017.1"/>
    </source>
</evidence>
<name>A0A0R1RN31_9LACO</name>
<dbReference type="AlphaFoldDB" id="A0A0R1RN31"/>
<keyword evidence="1" id="KW-0812">Transmembrane</keyword>
<proteinExistence type="predicted"/>
<keyword evidence="1" id="KW-1133">Transmembrane helix</keyword>
<keyword evidence="3" id="KW-1185">Reference proteome</keyword>
<protein>
    <submittedName>
        <fullName evidence="2">Uncharacterized protein</fullName>
    </submittedName>
</protein>
<feature type="transmembrane region" description="Helical" evidence="1">
    <location>
        <begin position="231"/>
        <end position="256"/>
    </location>
</feature>
<keyword evidence="1" id="KW-0472">Membrane</keyword>
<evidence type="ECO:0000256" key="1">
    <source>
        <dbReference type="SAM" id="Phobius"/>
    </source>
</evidence>
<dbReference type="STRING" id="1423778.FC70_GL000090"/>
<comment type="caution">
    <text evidence="2">The sequence shown here is derived from an EMBL/GenBank/DDBJ whole genome shotgun (WGS) entry which is preliminary data.</text>
</comment>
<gene>
    <name evidence="2" type="ORF">FC70_GL000090</name>
</gene>
<dbReference type="PATRIC" id="fig|1423778.4.peg.105"/>
<sequence>MGGLMETSSKVTIKSFISKLRDVVKTKYRESVISLVSFIVIALVVMLLVAFAAYEAFAYVMQKMVMLMYTVMYGMTGAVSSSSILIGVLLFLLALVVLFAAMYFIQFFVVAIQYEFQDAIKDDSKKISLKGIWAQFKLMSKNQMWRLFLYTSLFSALWTLPTNILGMVFSSNGILYAIFGILTVIIAVWKSLEYAQGIFLYREQRPKFLGQSMRHALTASRRFMSHKKLQFLLILIVTILPLIIGEVILGLIAFYGTYTATYFFLYLGIVLMIVFLCAYLPVLYFSKPLYFEMTRSSVSIDETFEKTFKSVEKLTGTAK</sequence>
<evidence type="ECO:0000313" key="3">
    <source>
        <dbReference type="Proteomes" id="UP000051697"/>
    </source>
</evidence>
<reference evidence="2 3" key="1">
    <citation type="journal article" date="2015" name="Genome Announc.">
        <title>Expanding the biotechnology potential of lactobacilli through comparative genomics of 213 strains and associated genera.</title>
        <authorList>
            <person name="Sun Z."/>
            <person name="Harris H.M."/>
            <person name="McCann A."/>
            <person name="Guo C."/>
            <person name="Argimon S."/>
            <person name="Zhang W."/>
            <person name="Yang X."/>
            <person name="Jeffery I.B."/>
            <person name="Cooney J.C."/>
            <person name="Kagawa T.F."/>
            <person name="Liu W."/>
            <person name="Song Y."/>
            <person name="Salvetti E."/>
            <person name="Wrobel A."/>
            <person name="Rasinkangas P."/>
            <person name="Parkhill J."/>
            <person name="Rea M.C."/>
            <person name="O'Sullivan O."/>
            <person name="Ritari J."/>
            <person name="Douillard F.P."/>
            <person name="Paul Ross R."/>
            <person name="Yang R."/>
            <person name="Briner A.E."/>
            <person name="Felis G.E."/>
            <person name="de Vos W.M."/>
            <person name="Barrangou R."/>
            <person name="Klaenhammer T.R."/>
            <person name="Caufield P.W."/>
            <person name="Cui Y."/>
            <person name="Zhang H."/>
            <person name="O'Toole P.W."/>
        </authorList>
    </citation>
    <scope>NUCLEOTIDE SEQUENCE [LARGE SCALE GENOMIC DNA]</scope>
    <source>
        <strain evidence="2 3">DSM 15707</strain>
    </source>
</reference>
<organism evidence="2 3">
    <name type="scientific">Paucilactobacillus oligofermentans DSM 15707 = LMG 22743</name>
    <dbReference type="NCBI Taxonomy" id="1423778"/>
    <lineage>
        <taxon>Bacteria</taxon>
        <taxon>Bacillati</taxon>
        <taxon>Bacillota</taxon>
        <taxon>Bacilli</taxon>
        <taxon>Lactobacillales</taxon>
        <taxon>Lactobacillaceae</taxon>
        <taxon>Paucilactobacillus</taxon>
    </lineage>
</organism>
<dbReference type="Proteomes" id="UP000051697">
    <property type="component" value="Unassembled WGS sequence"/>
</dbReference>
<dbReference type="EMBL" id="AZFE01000002">
    <property type="protein sequence ID" value="KRL58017.1"/>
    <property type="molecule type" value="Genomic_DNA"/>
</dbReference>